<reference evidence="2 3" key="1">
    <citation type="submission" date="2017-06" db="EMBL/GenBank/DDBJ databases">
        <authorList>
            <person name="Kim H.J."/>
            <person name="Triplett B.A."/>
        </authorList>
    </citation>
    <scope>NUCLEOTIDE SEQUENCE [LARGE SCALE GENOMIC DNA]</scope>
    <source>
        <strain evidence="2 3">CGMCC 4.2132</strain>
    </source>
</reference>
<dbReference type="AlphaFoldDB" id="A0A239JQF2"/>
<evidence type="ECO:0000256" key="1">
    <source>
        <dbReference type="SAM" id="MobiDB-lite"/>
    </source>
</evidence>
<keyword evidence="3" id="KW-1185">Reference proteome</keyword>
<gene>
    <name evidence="2" type="ORF">SAMN05216276_1023121</name>
</gene>
<proteinExistence type="predicted"/>
<feature type="region of interest" description="Disordered" evidence="1">
    <location>
        <begin position="56"/>
        <end position="101"/>
    </location>
</feature>
<evidence type="ECO:0008006" key="4">
    <source>
        <dbReference type="Google" id="ProtNLM"/>
    </source>
</evidence>
<evidence type="ECO:0000313" key="3">
    <source>
        <dbReference type="Proteomes" id="UP000198282"/>
    </source>
</evidence>
<dbReference type="RefSeq" id="WP_143653323.1">
    <property type="nucleotide sequence ID" value="NZ_FZOD01000023.1"/>
</dbReference>
<organism evidence="2 3">
    <name type="scientific">Streptosporangium subroseum</name>
    <dbReference type="NCBI Taxonomy" id="106412"/>
    <lineage>
        <taxon>Bacteria</taxon>
        <taxon>Bacillati</taxon>
        <taxon>Actinomycetota</taxon>
        <taxon>Actinomycetes</taxon>
        <taxon>Streptosporangiales</taxon>
        <taxon>Streptosporangiaceae</taxon>
        <taxon>Streptosporangium</taxon>
    </lineage>
</organism>
<evidence type="ECO:0000313" key="2">
    <source>
        <dbReference type="EMBL" id="SNT08101.1"/>
    </source>
</evidence>
<dbReference type="Proteomes" id="UP000198282">
    <property type="component" value="Unassembled WGS sequence"/>
</dbReference>
<sequence length="174" mass="17528">MRRRLPLVVAGWLITGFLATGAGVAVIGLLGEPLTGSALRPLSSAEINEALAGTTPQAVAGPTADPAPTPAPPASPAPDPSSPVPSASPSSSASAAPVTGKSGVIDTAGGSVIARCEDGLVTLRAWSPAQGFHVEKVERGPADRARVEFESDETKAKVEVRCSADGSPVHRIHD</sequence>
<feature type="compositionally biased region" description="Low complexity" evidence="1">
    <location>
        <begin position="84"/>
        <end position="98"/>
    </location>
</feature>
<name>A0A239JQF2_9ACTN</name>
<protein>
    <recommendedName>
        <fullName evidence="4">Septum formation initiator</fullName>
    </recommendedName>
</protein>
<accession>A0A239JQF2</accession>
<dbReference type="EMBL" id="FZOD01000023">
    <property type="protein sequence ID" value="SNT08101.1"/>
    <property type="molecule type" value="Genomic_DNA"/>
</dbReference>
<feature type="compositionally biased region" description="Pro residues" evidence="1">
    <location>
        <begin position="65"/>
        <end position="83"/>
    </location>
</feature>
<dbReference type="OrthoDB" id="3782348at2"/>